<name>A0ABD3WNH3_SINWO</name>
<evidence type="ECO:0000313" key="2">
    <source>
        <dbReference type="Proteomes" id="UP001634394"/>
    </source>
</evidence>
<dbReference type="Pfam" id="PF11958">
    <property type="entry name" value="DUF3472"/>
    <property type="match status" value="1"/>
</dbReference>
<organism evidence="1 2">
    <name type="scientific">Sinanodonta woodiana</name>
    <name type="common">Chinese pond mussel</name>
    <name type="synonym">Anodonta woodiana</name>
    <dbReference type="NCBI Taxonomy" id="1069815"/>
    <lineage>
        <taxon>Eukaryota</taxon>
        <taxon>Metazoa</taxon>
        <taxon>Spiralia</taxon>
        <taxon>Lophotrochozoa</taxon>
        <taxon>Mollusca</taxon>
        <taxon>Bivalvia</taxon>
        <taxon>Autobranchia</taxon>
        <taxon>Heteroconchia</taxon>
        <taxon>Palaeoheterodonta</taxon>
        <taxon>Unionida</taxon>
        <taxon>Unionoidea</taxon>
        <taxon>Unionidae</taxon>
        <taxon>Unioninae</taxon>
        <taxon>Sinanodonta</taxon>
    </lineage>
</organism>
<dbReference type="AlphaFoldDB" id="A0ABD3WNH3"/>
<evidence type="ECO:0000313" key="1">
    <source>
        <dbReference type="EMBL" id="KAL3875534.1"/>
    </source>
</evidence>
<dbReference type="InterPro" id="IPR021862">
    <property type="entry name" value="DUF3472"/>
</dbReference>
<comment type="caution">
    <text evidence="1">The sequence shown here is derived from an EMBL/GenBank/DDBJ whole genome shotgun (WGS) entry which is preliminary data.</text>
</comment>
<proteinExistence type="predicted"/>
<dbReference type="EMBL" id="JBJQND010000005">
    <property type="protein sequence ID" value="KAL3875534.1"/>
    <property type="molecule type" value="Genomic_DNA"/>
</dbReference>
<accession>A0ABD3WNH3</accession>
<sequence length="355" mass="40352">MSKGRRAPSVATWFSDSGKGDIIMQEVKVPSSHLTRYTYYCCLQWNAGMNGGGYCGIQDHPDGKNYIFSIWDPEPHSMTPGKHIEAVFVGTGTLIERFGGEGEGLKSWNFTLGWETDRWYNMVVRRWDFEGHTRFGLWVHDETENRWHHLVTMDFPVMNVYFCTRTCCFVEDWHGSGENLRGAMFRNGFKRLIDGRWLPFGNGDFSVNQEPACEKYNNNFCAVTNEDLTSIFMQTGHPVIPLEGQGASCKLNVQATHKEPLIPPIEFEVTSSMETGVKWYVPESSTPQFSYTVKVNNKLIESGIDPYKREVCLHCTSGQVEVSLQDIVGRETTKCVNVKDKCAVNDKNGCFEEVK</sequence>
<protein>
    <recommendedName>
        <fullName evidence="3">DUF3472 domain-containing protein</fullName>
    </recommendedName>
</protein>
<reference evidence="1 2" key="1">
    <citation type="submission" date="2024-11" db="EMBL/GenBank/DDBJ databases">
        <title>Chromosome-level genome assembly of the freshwater bivalve Anodonta woodiana.</title>
        <authorList>
            <person name="Chen X."/>
        </authorList>
    </citation>
    <scope>NUCLEOTIDE SEQUENCE [LARGE SCALE GENOMIC DNA]</scope>
    <source>
        <strain evidence="1">MN2024</strain>
        <tissue evidence="1">Gills</tissue>
    </source>
</reference>
<keyword evidence="2" id="KW-1185">Reference proteome</keyword>
<dbReference type="Proteomes" id="UP001634394">
    <property type="component" value="Unassembled WGS sequence"/>
</dbReference>
<evidence type="ECO:0008006" key="3">
    <source>
        <dbReference type="Google" id="ProtNLM"/>
    </source>
</evidence>
<gene>
    <name evidence="1" type="ORF">ACJMK2_033478</name>
</gene>